<dbReference type="GO" id="GO:0030665">
    <property type="term" value="C:clathrin-coated vesicle membrane"/>
    <property type="evidence" value="ECO:0007669"/>
    <property type="project" value="UniProtKB-SubCell"/>
</dbReference>
<dbReference type="PANTHER" id="PTHR10529">
    <property type="entry name" value="AP COMPLEX SUBUNIT MU"/>
    <property type="match status" value="1"/>
</dbReference>
<comment type="similarity">
    <text evidence="2 8">Belongs to the adaptor complexes medium subunit family.</text>
</comment>
<organism evidence="10 11">
    <name type="scientific">Chenopodium quinoa</name>
    <name type="common">Quinoa</name>
    <dbReference type="NCBI Taxonomy" id="63459"/>
    <lineage>
        <taxon>Eukaryota</taxon>
        <taxon>Viridiplantae</taxon>
        <taxon>Streptophyta</taxon>
        <taxon>Embryophyta</taxon>
        <taxon>Tracheophyta</taxon>
        <taxon>Spermatophyta</taxon>
        <taxon>Magnoliopsida</taxon>
        <taxon>eudicotyledons</taxon>
        <taxon>Gunneridae</taxon>
        <taxon>Pentapetalae</taxon>
        <taxon>Caryophyllales</taxon>
        <taxon>Chenopodiaceae</taxon>
        <taxon>Chenopodioideae</taxon>
        <taxon>Atripliceae</taxon>
        <taxon>Chenopodium</taxon>
    </lineage>
</organism>
<evidence type="ECO:0000256" key="8">
    <source>
        <dbReference type="PIRNR" id="PIRNR005992"/>
    </source>
</evidence>
<evidence type="ECO:0000256" key="5">
    <source>
        <dbReference type="ARBA" id="ARBA00023136"/>
    </source>
</evidence>
<dbReference type="Gene3D" id="3.30.450.60">
    <property type="match status" value="1"/>
</dbReference>
<proteinExistence type="inferred from homology"/>
<name>A0A803L8H9_CHEQI</name>
<evidence type="ECO:0000256" key="2">
    <source>
        <dbReference type="ARBA" id="ARBA00005324"/>
    </source>
</evidence>
<reference evidence="10" key="1">
    <citation type="journal article" date="2017" name="Nature">
        <title>The genome of Chenopodium quinoa.</title>
        <authorList>
            <person name="Jarvis D.E."/>
            <person name="Ho Y.S."/>
            <person name="Lightfoot D.J."/>
            <person name="Schmoeckel S.M."/>
            <person name="Li B."/>
            <person name="Borm T.J.A."/>
            <person name="Ohyanagi H."/>
            <person name="Mineta K."/>
            <person name="Michell C.T."/>
            <person name="Saber N."/>
            <person name="Kharbatia N.M."/>
            <person name="Rupper R.R."/>
            <person name="Sharp A.R."/>
            <person name="Dally N."/>
            <person name="Boughton B.A."/>
            <person name="Woo Y.H."/>
            <person name="Gao G."/>
            <person name="Schijlen E.G.W.M."/>
            <person name="Guo X."/>
            <person name="Momin A.A."/>
            <person name="Negrao S."/>
            <person name="Al-Babili S."/>
            <person name="Gehring C."/>
            <person name="Roessner U."/>
            <person name="Jung C."/>
            <person name="Murphy K."/>
            <person name="Arold S.T."/>
            <person name="Gojobori T."/>
            <person name="van der Linden C.G."/>
            <person name="van Loo E.N."/>
            <person name="Jellen E.N."/>
            <person name="Maughan P.J."/>
            <person name="Tester M."/>
        </authorList>
    </citation>
    <scope>NUCLEOTIDE SEQUENCE [LARGE SCALE GENOMIC DNA]</scope>
    <source>
        <strain evidence="10">cv. PI 614886</strain>
    </source>
</reference>
<evidence type="ECO:0000256" key="6">
    <source>
        <dbReference type="ARBA" id="ARBA00023329"/>
    </source>
</evidence>
<dbReference type="CDD" id="cd09250">
    <property type="entry name" value="AP-1_Mu1_Cterm"/>
    <property type="match status" value="1"/>
</dbReference>
<dbReference type="PIRSF" id="PIRSF005992">
    <property type="entry name" value="Clathrin_mu"/>
    <property type="match status" value="1"/>
</dbReference>
<dbReference type="Pfam" id="PF00928">
    <property type="entry name" value="Adap_comp_sub"/>
    <property type="match status" value="2"/>
</dbReference>
<dbReference type="InterPro" id="IPR036168">
    <property type="entry name" value="AP2_Mu_C_sf"/>
</dbReference>
<evidence type="ECO:0000256" key="7">
    <source>
        <dbReference type="ARBA" id="ARBA00066271"/>
    </source>
</evidence>
<dbReference type="InterPro" id="IPR028565">
    <property type="entry name" value="MHD"/>
</dbReference>
<dbReference type="PROSITE" id="PS00990">
    <property type="entry name" value="CLAT_ADAPTOR_M_1"/>
    <property type="match status" value="1"/>
</dbReference>
<dbReference type="Proteomes" id="UP000596660">
    <property type="component" value="Unplaced"/>
</dbReference>
<keyword evidence="6" id="KW-0968">Cytoplasmic vesicle</keyword>
<dbReference type="InterPro" id="IPR050431">
    <property type="entry name" value="Adaptor_comp_med_subunit"/>
</dbReference>
<dbReference type="Pfam" id="PF01217">
    <property type="entry name" value="Clat_adaptor_s"/>
    <property type="match status" value="1"/>
</dbReference>
<dbReference type="InterPro" id="IPR011012">
    <property type="entry name" value="Longin-like_dom_sf"/>
</dbReference>
<dbReference type="Gramene" id="AUR62008168-RA">
    <property type="protein sequence ID" value="AUR62008168-RA:cds"/>
    <property type="gene ID" value="AUR62008168"/>
</dbReference>
<dbReference type="EnsemblPlants" id="AUR62008168-RA">
    <property type="protein sequence ID" value="AUR62008168-RA:cds"/>
    <property type="gene ID" value="AUR62008168"/>
</dbReference>
<dbReference type="InterPro" id="IPR022775">
    <property type="entry name" value="AP_mu_sigma_su"/>
</dbReference>
<dbReference type="Gene3D" id="2.60.40.1170">
    <property type="entry name" value="Mu homology domain, subdomain B"/>
    <property type="match status" value="3"/>
</dbReference>
<evidence type="ECO:0000256" key="3">
    <source>
        <dbReference type="ARBA" id="ARBA00022448"/>
    </source>
</evidence>
<evidence type="ECO:0000256" key="1">
    <source>
        <dbReference type="ARBA" id="ARBA00004640"/>
    </source>
</evidence>
<comment type="subcellular location">
    <subcellularLocation>
        <location evidence="1">Cytoplasmic vesicle</location>
        <location evidence="1">Clathrin-coated vesicle membrane</location>
    </subcellularLocation>
</comment>
<dbReference type="InterPro" id="IPR018240">
    <property type="entry name" value="Clathrin_mu_CS"/>
</dbReference>
<dbReference type="GO" id="GO:0016192">
    <property type="term" value="P:vesicle-mediated transport"/>
    <property type="evidence" value="ECO:0007669"/>
    <property type="project" value="InterPro"/>
</dbReference>
<sequence>MAGAASALFLLDVKGRVLIWRDFRGDVTSLEAERFFTTLVQKQDDVISQGPVVHEKGVTYMFVQHKNLYLMAASRQNCNAASLLLFLHRVVQVFNHYFEEFEEESLRDNFVVVYELLDEMMDFGYPQYTEALILSEFIKTNAYKMEVVQRPPMAVTNAVSWRSEGIKYKRNEVFLDVVESVNILVNRNGQLIRSEVIGALKMRAYLSGMPECKLGLNDRLLLEAQGQTTKGKAIDMEDIKFHHYIPLQVKPLIWIEAQVERYSKSRVEIMIKAKSQFKDRSYANNVEIDLPIPPDATNPKIRTSMGTATYKPENDAIQWKIRSFPGNKEYLLRAEFTLPSISSDDGLPERKAPVRVKFEIPYFTISGIQVRYLKVIEKSGYQSLPWFQFLLFEGWPIVARLHINLVHLTIIADVAATSSQIGD</sequence>
<dbReference type="SUPFAM" id="SSF49447">
    <property type="entry name" value="Second domain of Mu2 adaptin subunit (ap50) of ap2 adaptor"/>
    <property type="match status" value="1"/>
</dbReference>
<keyword evidence="11" id="KW-1185">Reference proteome</keyword>
<keyword evidence="3 8" id="KW-0813">Transport</keyword>
<keyword evidence="5" id="KW-0472">Membrane</keyword>
<dbReference type="GO" id="GO:0030131">
    <property type="term" value="C:clathrin adaptor complex"/>
    <property type="evidence" value="ECO:0007669"/>
    <property type="project" value="UniProtKB-UniRule"/>
</dbReference>
<comment type="subunit">
    <text evidence="7">Adaptor protein complex 1 (AP-1) is a heterotetramer composed of two large adaptins (gamma-type subunit and beta-type subunit), a medium adaptin (mu-type subunit) and a small adaptin (sigma-type subunit).</text>
</comment>
<accession>A0A803L8H9</accession>
<evidence type="ECO:0000256" key="4">
    <source>
        <dbReference type="ARBA" id="ARBA00022927"/>
    </source>
</evidence>
<evidence type="ECO:0000313" key="11">
    <source>
        <dbReference type="Proteomes" id="UP000596660"/>
    </source>
</evidence>
<keyword evidence="4 8" id="KW-0653">Protein transport</keyword>
<dbReference type="PROSITE" id="PS51072">
    <property type="entry name" value="MHD"/>
    <property type="match status" value="1"/>
</dbReference>
<dbReference type="PRINTS" id="PR00314">
    <property type="entry name" value="CLATHRINADPT"/>
</dbReference>
<reference evidence="10" key="2">
    <citation type="submission" date="2021-03" db="UniProtKB">
        <authorList>
            <consortium name="EnsemblPlants"/>
        </authorList>
    </citation>
    <scope>IDENTIFICATION</scope>
</reference>
<dbReference type="GO" id="GO:0006886">
    <property type="term" value="P:intracellular protein transport"/>
    <property type="evidence" value="ECO:0007669"/>
    <property type="project" value="UniProtKB-UniRule"/>
</dbReference>
<dbReference type="CDD" id="cd14835">
    <property type="entry name" value="AP1_Mu_N"/>
    <property type="match status" value="1"/>
</dbReference>
<dbReference type="AlphaFoldDB" id="A0A803L8H9"/>
<dbReference type="SUPFAM" id="SSF64356">
    <property type="entry name" value="SNARE-like"/>
    <property type="match status" value="1"/>
</dbReference>
<evidence type="ECO:0000259" key="9">
    <source>
        <dbReference type="PROSITE" id="PS51072"/>
    </source>
</evidence>
<dbReference type="FunFam" id="3.30.450.60:FF:000006">
    <property type="entry name" value="AP-1 complex subunit mu-1 isoform 1"/>
    <property type="match status" value="1"/>
</dbReference>
<feature type="domain" description="MHD" evidence="9">
    <location>
        <begin position="170"/>
        <end position="400"/>
    </location>
</feature>
<protein>
    <recommendedName>
        <fullName evidence="9">MHD domain-containing protein</fullName>
    </recommendedName>
</protein>
<dbReference type="InterPro" id="IPR001392">
    <property type="entry name" value="Clathrin_mu"/>
</dbReference>
<evidence type="ECO:0000313" key="10">
    <source>
        <dbReference type="EnsemblPlants" id="AUR62008168-RA:cds"/>
    </source>
</evidence>